<protein>
    <submittedName>
        <fullName evidence="3 4">Uncharacterized protein</fullName>
    </submittedName>
</protein>
<evidence type="ECO:0000313" key="5">
    <source>
        <dbReference type="Proteomes" id="UP000011087"/>
    </source>
</evidence>
<feature type="compositionally biased region" description="Acidic residues" evidence="2">
    <location>
        <begin position="1"/>
        <end position="10"/>
    </location>
</feature>
<dbReference type="RefSeq" id="XP_005839966.1">
    <property type="nucleotide sequence ID" value="XM_005839909.1"/>
</dbReference>
<dbReference type="EnsemblProtists" id="EKX52986">
    <property type="protein sequence ID" value="EKX52986"/>
    <property type="gene ID" value="GUITHDRAFT_101436"/>
</dbReference>
<feature type="coiled-coil region" evidence="1">
    <location>
        <begin position="105"/>
        <end position="136"/>
    </location>
</feature>
<evidence type="ECO:0000256" key="1">
    <source>
        <dbReference type="SAM" id="Coils"/>
    </source>
</evidence>
<reference evidence="4" key="3">
    <citation type="submission" date="2016-03" db="UniProtKB">
        <authorList>
            <consortium name="EnsemblProtists"/>
        </authorList>
    </citation>
    <scope>IDENTIFICATION</scope>
</reference>
<dbReference type="GeneID" id="17309814"/>
<dbReference type="KEGG" id="gtt:GUITHDRAFT_101436"/>
<evidence type="ECO:0000256" key="2">
    <source>
        <dbReference type="SAM" id="MobiDB-lite"/>
    </source>
</evidence>
<proteinExistence type="predicted"/>
<gene>
    <name evidence="3" type="ORF">GUITHDRAFT_101436</name>
</gene>
<name>L1JWN0_GUITC</name>
<reference evidence="3 5" key="1">
    <citation type="journal article" date="2012" name="Nature">
        <title>Algal genomes reveal evolutionary mosaicism and the fate of nucleomorphs.</title>
        <authorList>
            <consortium name="DOE Joint Genome Institute"/>
            <person name="Curtis B.A."/>
            <person name="Tanifuji G."/>
            <person name="Burki F."/>
            <person name="Gruber A."/>
            <person name="Irimia M."/>
            <person name="Maruyama S."/>
            <person name="Arias M.C."/>
            <person name="Ball S.G."/>
            <person name="Gile G.H."/>
            <person name="Hirakawa Y."/>
            <person name="Hopkins J.F."/>
            <person name="Kuo A."/>
            <person name="Rensing S.A."/>
            <person name="Schmutz J."/>
            <person name="Symeonidi A."/>
            <person name="Elias M."/>
            <person name="Eveleigh R.J."/>
            <person name="Herman E.K."/>
            <person name="Klute M.J."/>
            <person name="Nakayama T."/>
            <person name="Obornik M."/>
            <person name="Reyes-Prieto A."/>
            <person name="Armbrust E.V."/>
            <person name="Aves S.J."/>
            <person name="Beiko R.G."/>
            <person name="Coutinho P."/>
            <person name="Dacks J.B."/>
            <person name="Durnford D.G."/>
            <person name="Fast N.M."/>
            <person name="Green B.R."/>
            <person name="Grisdale C.J."/>
            <person name="Hempel F."/>
            <person name="Henrissat B."/>
            <person name="Hoppner M.P."/>
            <person name="Ishida K."/>
            <person name="Kim E."/>
            <person name="Koreny L."/>
            <person name="Kroth P.G."/>
            <person name="Liu Y."/>
            <person name="Malik S.B."/>
            <person name="Maier U.G."/>
            <person name="McRose D."/>
            <person name="Mock T."/>
            <person name="Neilson J.A."/>
            <person name="Onodera N.T."/>
            <person name="Poole A.M."/>
            <person name="Pritham E.J."/>
            <person name="Richards T.A."/>
            <person name="Rocap G."/>
            <person name="Roy S.W."/>
            <person name="Sarai C."/>
            <person name="Schaack S."/>
            <person name="Shirato S."/>
            <person name="Slamovits C.H."/>
            <person name="Spencer D.F."/>
            <person name="Suzuki S."/>
            <person name="Worden A.Z."/>
            <person name="Zauner S."/>
            <person name="Barry K."/>
            <person name="Bell C."/>
            <person name="Bharti A.K."/>
            <person name="Crow J.A."/>
            <person name="Grimwood J."/>
            <person name="Kramer R."/>
            <person name="Lindquist E."/>
            <person name="Lucas S."/>
            <person name="Salamov A."/>
            <person name="McFadden G.I."/>
            <person name="Lane C.E."/>
            <person name="Keeling P.J."/>
            <person name="Gray M.W."/>
            <person name="Grigoriev I.V."/>
            <person name="Archibald J.M."/>
        </authorList>
    </citation>
    <scope>NUCLEOTIDE SEQUENCE</scope>
    <source>
        <strain evidence="3 5">CCMP2712</strain>
    </source>
</reference>
<evidence type="ECO:0000313" key="4">
    <source>
        <dbReference type="EnsemblProtists" id="EKX52986"/>
    </source>
</evidence>
<dbReference type="Proteomes" id="UP000011087">
    <property type="component" value="Unassembled WGS sequence"/>
</dbReference>
<evidence type="ECO:0000313" key="3">
    <source>
        <dbReference type="EMBL" id="EKX52986.1"/>
    </source>
</evidence>
<feature type="region of interest" description="Disordered" evidence="2">
    <location>
        <begin position="1"/>
        <end position="38"/>
    </location>
</feature>
<dbReference type="PaxDb" id="55529-EKX52986"/>
<dbReference type="AlphaFoldDB" id="L1JWN0"/>
<dbReference type="HOGENOM" id="CLU_1351139_0_0_1"/>
<keyword evidence="5" id="KW-1185">Reference proteome</keyword>
<dbReference type="OrthoDB" id="10545705at2759"/>
<accession>L1JWN0</accession>
<dbReference type="EMBL" id="JH992971">
    <property type="protein sequence ID" value="EKX52986.1"/>
    <property type="molecule type" value="Genomic_DNA"/>
</dbReference>
<sequence length="203" mass="22737">MLSGSDEETYEGNVQDAQNTSEIKFEEEEGESELTPDGLAYRVTTIDAEIEKFLEVDSWNHQHGFEDVGDDVEEKYVEELKTAIAAGDERRGNIKKGFEEETSRLVSMEMEIQALVQDLERVAKDANTAYEEEASAGKPASTSEQVNPYLEYRNISGEDKKVDDGHTRSKIARLKAENDILRECLKQGGRGNFSAFVDMVAGR</sequence>
<feature type="compositionally biased region" description="Acidic residues" evidence="2">
    <location>
        <begin position="25"/>
        <end position="34"/>
    </location>
</feature>
<keyword evidence="1" id="KW-0175">Coiled coil</keyword>
<reference evidence="5" key="2">
    <citation type="submission" date="2012-11" db="EMBL/GenBank/DDBJ databases">
        <authorList>
            <person name="Kuo A."/>
            <person name="Curtis B.A."/>
            <person name="Tanifuji G."/>
            <person name="Burki F."/>
            <person name="Gruber A."/>
            <person name="Irimia M."/>
            <person name="Maruyama S."/>
            <person name="Arias M.C."/>
            <person name="Ball S.G."/>
            <person name="Gile G.H."/>
            <person name="Hirakawa Y."/>
            <person name="Hopkins J.F."/>
            <person name="Rensing S.A."/>
            <person name="Schmutz J."/>
            <person name="Symeonidi A."/>
            <person name="Elias M."/>
            <person name="Eveleigh R.J."/>
            <person name="Herman E.K."/>
            <person name="Klute M.J."/>
            <person name="Nakayama T."/>
            <person name="Obornik M."/>
            <person name="Reyes-Prieto A."/>
            <person name="Armbrust E.V."/>
            <person name="Aves S.J."/>
            <person name="Beiko R.G."/>
            <person name="Coutinho P."/>
            <person name="Dacks J.B."/>
            <person name="Durnford D.G."/>
            <person name="Fast N.M."/>
            <person name="Green B.R."/>
            <person name="Grisdale C."/>
            <person name="Hempe F."/>
            <person name="Henrissat B."/>
            <person name="Hoppner M.P."/>
            <person name="Ishida K.-I."/>
            <person name="Kim E."/>
            <person name="Koreny L."/>
            <person name="Kroth P.G."/>
            <person name="Liu Y."/>
            <person name="Malik S.-B."/>
            <person name="Maier U.G."/>
            <person name="McRose D."/>
            <person name="Mock T."/>
            <person name="Neilson J.A."/>
            <person name="Onodera N.T."/>
            <person name="Poole A.M."/>
            <person name="Pritham E.J."/>
            <person name="Richards T.A."/>
            <person name="Rocap G."/>
            <person name="Roy S.W."/>
            <person name="Sarai C."/>
            <person name="Schaack S."/>
            <person name="Shirato S."/>
            <person name="Slamovits C.H."/>
            <person name="Spencer D.F."/>
            <person name="Suzuki S."/>
            <person name="Worden A.Z."/>
            <person name="Zauner S."/>
            <person name="Barry K."/>
            <person name="Bell C."/>
            <person name="Bharti A.K."/>
            <person name="Crow J.A."/>
            <person name="Grimwood J."/>
            <person name="Kramer R."/>
            <person name="Lindquist E."/>
            <person name="Lucas S."/>
            <person name="Salamov A."/>
            <person name="McFadden G.I."/>
            <person name="Lane C.E."/>
            <person name="Keeling P.J."/>
            <person name="Gray M.W."/>
            <person name="Grigoriev I.V."/>
            <person name="Archibald J.M."/>
        </authorList>
    </citation>
    <scope>NUCLEOTIDE SEQUENCE</scope>
    <source>
        <strain evidence="5">CCMP2712</strain>
    </source>
</reference>
<organism evidence="3">
    <name type="scientific">Guillardia theta (strain CCMP2712)</name>
    <name type="common">Cryptophyte</name>
    <dbReference type="NCBI Taxonomy" id="905079"/>
    <lineage>
        <taxon>Eukaryota</taxon>
        <taxon>Cryptophyceae</taxon>
        <taxon>Pyrenomonadales</taxon>
        <taxon>Geminigeraceae</taxon>
        <taxon>Guillardia</taxon>
    </lineage>
</organism>